<comment type="caution">
    <text evidence="1">The sequence shown here is derived from an EMBL/GenBank/DDBJ whole genome shotgun (WGS) entry which is preliminary data.</text>
</comment>
<dbReference type="Proteomes" id="UP000820818">
    <property type="component" value="Linkage Group LG6"/>
</dbReference>
<evidence type="ECO:0000313" key="1">
    <source>
        <dbReference type="EMBL" id="KAI9557169.1"/>
    </source>
</evidence>
<name>A0AAD5KQ85_9CRUS</name>
<sequence>MWLKIETQYASNAADLENNCLTSLYNFKYDSGKDIMSHINGVLAFTNKLREIGKTMQELHIINIILSSLPESYARARSNWNTIPVAERTVINLTGKLKAEEKIIACYSKPVQTETAFLAARMNIPNNQRYS</sequence>
<dbReference type="AlphaFoldDB" id="A0AAD5KQ85"/>
<organism evidence="1 2">
    <name type="scientific">Daphnia sinensis</name>
    <dbReference type="NCBI Taxonomy" id="1820382"/>
    <lineage>
        <taxon>Eukaryota</taxon>
        <taxon>Metazoa</taxon>
        <taxon>Ecdysozoa</taxon>
        <taxon>Arthropoda</taxon>
        <taxon>Crustacea</taxon>
        <taxon>Branchiopoda</taxon>
        <taxon>Diplostraca</taxon>
        <taxon>Cladocera</taxon>
        <taxon>Anomopoda</taxon>
        <taxon>Daphniidae</taxon>
        <taxon>Daphnia</taxon>
        <taxon>Daphnia similis group</taxon>
    </lineage>
</organism>
<gene>
    <name evidence="1" type="ORF">GHT06_016976</name>
</gene>
<dbReference type="EMBL" id="WJBH02000006">
    <property type="protein sequence ID" value="KAI9557169.1"/>
    <property type="molecule type" value="Genomic_DNA"/>
</dbReference>
<reference evidence="1 2" key="1">
    <citation type="submission" date="2022-05" db="EMBL/GenBank/DDBJ databases">
        <title>A multi-omics perspective on studying reproductive biology in Daphnia sinensis.</title>
        <authorList>
            <person name="Jia J."/>
        </authorList>
    </citation>
    <scope>NUCLEOTIDE SEQUENCE [LARGE SCALE GENOMIC DNA]</scope>
    <source>
        <strain evidence="1 2">WSL</strain>
    </source>
</reference>
<dbReference type="Pfam" id="PF14223">
    <property type="entry name" value="Retrotran_gag_2"/>
    <property type="match status" value="1"/>
</dbReference>
<evidence type="ECO:0008006" key="3">
    <source>
        <dbReference type="Google" id="ProtNLM"/>
    </source>
</evidence>
<proteinExistence type="predicted"/>
<keyword evidence="2" id="KW-1185">Reference proteome</keyword>
<accession>A0AAD5KQ85</accession>
<protein>
    <recommendedName>
        <fullName evidence="3">Copia protein</fullName>
    </recommendedName>
</protein>
<evidence type="ECO:0000313" key="2">
    <source>
        <dbReference type="Proteomes" id="UP000820818"/>
    </source>
</evidence>